<organism evidence="1 2">
    <name type="scientific">Flemingia macrophylla</name>
    <dbReference type="NCBI Taxonomy" id="520843"/>
    <lineage>
        <taxon>Eukaryota</taxon>
        <taxon>Viridiplantae</taxon>
        <taxon>Streptophyta</taxon>
        <taxon>Embryophyta</taxon>
        <taxon>Tracheophyta</taxon>
        <taxon>Spermatophyta</taxon>
        <taxon>Magnoliopsida</taxon>
        <taxon>eudicotyledons</taxon>
        <taxon>Gunneridae</taxon>
        <taxon>Pentapetalae</taxon>
        <taxon>rosids</taxon>
        <taxon>fabids</taxon>
        <taxon>Fabales</taxon>
        <taxon>Fabaceae</taxon>
        <taxon>Papilionoideae</taxon>
        <taxon>50 kb inversion clade</taxon>
        <taxon>NPAAA clade</taxon>
        <taxon>indigoferoid/millettioid clade</taxon>
        <taxon>Phaseoleae</taxon>
        <taxon>Flemingia</taxon>
    </lineage>
</organism>
<evidence type="ECO:0000313" key="2">
    <source>
        <dbReference type="Proteomes" id="UP001603857"/>
    </source>
</evidence>
<name>A0ABD1N3Q9_9FABA</name>
<accession>A0ABD1N3Q9</accession>
<reference evidence="1 2" key="1">
    <citation type="submission" date="2024-08" db="EMBL/GenBank/DDBJ databases">
        <title>Insights into the chromosomal genome structure of Flemingia macrophylla.</title>
        <authorList>
            <person name="Ding Y."/>
            <person name="Zhao Y."/>
            <person name="Bi W."/>
            <person name="Wu M."/>
            <person name="Zhao G."/>
            <person name="Gong Y."/>
            <person name="Li W."/>
            <person name="Zhang P."/>
        </authorList>
    </citation>
    <scope>NUCLEOTIDE SEQUENCE [LARGE SCALE GENOMIC DNA]</scope>
    <source>
        <strain evidence="1">DYQJB</strain>
        <tissue evidence="1">Leaf</tissue>
    </source>
</reference>
<dbReference type="AlphaFoldDB" id="A0ABD1N3Q9"/>
<dbReference type="Proteomes" id="UP001603857">
    <property type="component" value="Unassembled WGS sequence"/>
</dbReference>
<keyword evidence="2" id="KW-1185">Reference proteome</keyword>
<proteinExistence type="predicted"/>
<sequence>MLVLLIVFLLFSAFSFFYFLASSRYFRSSSPPVFPIPIPVYLGILLKNQNFLCNDSLFY</sequence>
<dbReference type="EMBL" id="JBGMDY010000002">
    <property type="protein sequence ID" value="KAL2342714.1"/>
    <property type="molecule type" value="Genomic_DNA"/>
</dbReference>
<comment type="caution">
    <text evidence="1">The sequence shown here is derived from an EMBL/GenBank/DDBJ whole genome shotgun (WGS) entry which is preliminary data.</text>
</comment>
<evidence type="ECO:0000313" key="1">
    <source>
        <dbReference type="EMBL" id="KAL2342714.1"/>
    </source>
</evidence>
<protein>
    <submittedName>
        <fullName evidence="1">Uncharacterized protein</fullName>
    </submittedName>
</protein>
<gene>
    <name evidence="1" type="ORF">Fmac_003999</name>
</gene>